<gene>
    <name evidence="1" type="ORF">VB854_26060</name>
</gene>
<accession>A0ABU5U6B6</accession>
<dbReference type="RefSeq" id="WP_323218490.1">
    <property type="nucleotide sequence ID" value="NZ_JAYGHT010000189.1"/>
</dbReference>
<organism evidence="1 2">
    <name type="scientific">Limnoraphis robusta CCNP1315</name>
    <dbReference type="NCBI Taxonomy" id="3110306"/>
    <lineage>
        <taxon>Bacteria</taxon>
        <taxon>Bacillati</taxon>
        <taxon>Cyanobacteriota</taxon>
        <taxon>Cyanophyceae</taxon>
        <taxon>Oscillatoriophycideae</taxon>
        <taxon>Oscillatoriales</taxon>
        <taxon>Sirenicapillariaceae</taxon>
        <taxon>Limnoraphis</taxon>
    </lineage>
</organism>
<reference evidence="1 2" key="1">
    <citation type="submission" date="2023-12" db="EMBL/GenBank/DDBJ databases">
        <title>Baltic Sea Cyanobacteria.</title>
        <authorList>
            <person name="Delbaje E."/>
            <person name="Fewer D.P."/>
            <person name="Shishido T.K."/>
        </authorList>
    </citation>
    <scope>NUCLEOTIDE SEQUENCE [LARGE SCALE GENOMIC DNA]</scope>
    <source>
        <strain evidence="1 2">CCNP 1315</strain>
    </source>
</reference>
<evidence type="ECO:0000313" key="2">
    <source>
        <dbReference type="Proteomes" id="UP001301728"/>
    </source>
</evidence>
<name>A0ABU5U6B6_9CYAN</name>
<protein>
    <submittedName>
        <fullName evidence="1">Uncharacterized protein</fullName>
    </submittedName>
</protein>
<dbReference type="EMBL" id="JAYGHT010000189">
    <property type="protein sequence ID" value="MEA5522402.1"/>
    <property type="molecule type" value="Genomic_DNA"/>
</dbReference>
<comment type="caution">
    <text evidence="1">The sequence shown here is derived from an EMBL/GenBank/DDBJ whole genome shotgun (WGS) entry which is preliminary data.</text>
</comment>
<sequence length="186" mass="21506">MFSIDPIAGLLGKLIDEVSAEKRRKHEERMKIIAMISDSKLRDAYVHQLLLNQFFLNSSEKAQYTLQNAAKHSQWLAEAINYYHQDHGATKEQGEQISRELRLLAVKISKIASLDELIVVYEAATLFTDKLSRFRHRERKYSLERAIRDGILNPLNDCIAIENNLRRRVALTLLGENINLKFLEEA</sequence>
<proteinExistence type="predicted"/>
<keyword evidence="2" id="KW-1185">Reference proteome</keyword>
<evidence type="ECO:0000313" key="1">
    <source>
        <dbReference type="EMBL" id="MEA5522402.1"/>
    </source>
</evidence>
<dbReference type="Proteomes" id="UP001301728">
    <property type="component" value="Unassembled WGS sequence"/>
</dbReference>